<name>A0ACD3Z2C0_FUSSC</name>
<dbReference type="EMBL" id="CP090034">
    <property type="protein sequence ID" value="UPK95345.1"/>
    <property type="molecule type" value="Genomic_DNA"/>
</dbReference>
<keyword evidence="2" id="KW-1185">Reference proteome</keyword>
<protein>
    <submittedName>
        <fullName evidence="1">Uncharacterized protein</fullName>
    </submittedName>
</protein>
<dbReference type="Proteomes" id="UP000830768">
    <property type="component" value="Chromosome 5"/>
</dbReference>
<accession>A0ACD3Z2C0</accession>
<gene>
    <name evidence="1" type="ORF">LCI18_006280</name>
</gene>
<organism evidence="1 2">
    <name type="scientific">Fusarium solani subsp. cucurbitae</name>
    <name type="common">Neocosmosporum cucurbitae</name>
    <dbReference type="NCBI Taxonomy" id="2747967"/>
    <lineage>
        <taxon>Eukaryota</taxon>
        <taxon>Fungi</taxon>
        <taxon>Dikarya</taxon>
        <taxon>Ascomycota</taxon>
        <taxon>Pezizomycotina</taxon>
        <taxon>Sordariomycetes</taxon>
        <taxon>Hypocreomycetidae</taxon>
        <taxon>Hypocreales</taxon>
        <taxon>Nectriaceae</taxon>
        <taxon>Fusarium</taxon>
        <taxon>Fusarium solani species complex</taxon>
    </lineage>
</organism>
<reference evidence="1" key="1">
    <citation type="submission" date="2021-11" db="EMBL/GenBank/DDBJ databases">
        <title>Fusarium solani-melongenae Genome sequencing and assembly.</title>
        <authorList>
            <person name="Xie S."/>
            <person name="Huang L."/>
            <person name="Zhang X."/>
        </authorList>
    </citation>
    <scope>NUCLEOTIDE SEQUENCE</scope>
    <source>
        <strain evidence="1">CRI 24-3</strain>
    </source>
</reference>
<evidence type="ECO:0000313" key="1">
    <source>
        <dbReference type="EMBL" id="UPK95345.1"/>
    </source>
</evidence>
<evidence type="ECO:0000313" key="2">
    <source>
        <dbReference type="Proteomes" id="UP000830768"/>
    </source>
</evidence>
<sequence length="1149" mass="126607">MRLLSLLLAISLAAHAQARAVFAHFMIGNTEQYTNADFVNDITKAQEAHIDGFVLNIAYDDPTNDRSIPMAFDAAGSVGFKLLFSFDYAGNGDWPMDQVISLINKYSSHSAHFKRGSQPLVSTFEGFKRASDWSTIKDKTNCFFMPSWSSVGAKRAVRTGETDGLFSWAAWPEGPNKIDMEVDASYLIFLNGSSYMMPISPWFYTNLPGYNKNWLWRGDSLWHDRWNLAFTLVSQDQWPGQPEYLQIISWNDYGESHYIGPLNDKAYVAFDIGKAPYNYVKGMPHDGWRKLLPYAIDTFKNGIATINQEVLVAWYRTTPASACGTGGTTGNTAAQLQPEMPPGELSQDKIFFSAVLTSLLTPRVTIDGQRRVVNWDDAPYGFVGMYHGSFAYEGRVGKVLIELVDNSGAVVATLNGADLTKTCEKGITNWNPWVGSTTTSRSVSAAPALSLSKQQCMKGTGRDGFKELCEFTCSFGYCPPGPCTCTKLGKALDTPDPKNVDGYPLAGSDCTYKGLCSYACNYGYCPPKFCTTAASAKDKCVIPPEAADPEDSDDACTSGTGTGNFEGLCSFSCGRGYCPQPQCKCTGRGPAITPPPATSAGGYPANGLLGDYTGLCNFACSRDYCPSGACSKANPYGALFKEQLRTCDSSDEKSEFPGPTFAEYELTLGLGAWNCPNLNCYKADTLTNTAKERWDSVGAGEFFNYTAEWFYYQNEVAIGGNTMFYKTPFQDQYIRSIAYFYGGRDSNGANRAADNYDCDIIGTNACTNPFKCGTTQYPGMDLVFASFSNLHNFITNMYLSIDGVAASAAANSATIASKFGDPKLDEGLKFLQEFSEYFGLAMNFAGGSFWSKMITDPDAFKAFGEIISRAEQLSGTVETFTSLYSTISEAQTEEAMNALEILDNVGKAGDEFAKQVRQTLDKFMKQIFDGSYLSTRRLYPMIADGTWLDAPKVSIFDFHKNIEPIMNAMLINKAWTTGANGNAIVILVKEGHVTYPQPRRGNAALMTNDDGEATQHFYTSETGEKWTLWIAQVDVCTQNRCDRRFKAPKGLDEIRKENDFGVTIENMILSPFFNWRRQGNQNYNPTKLDPYAKNGDKSASSQVPFSVGLNHPGAIPIPVCDIETAWQNIAKWWRDPSKAPCDYYPCCSY</sequence>
<proteinExistence type="predicted"/>